<dbReference type="AlphaFoldDB" id="A0AAV7NQD8"/>
<protein>
    <submittedName>
        <fullName evidence="2">Uncharacterized protein</fullName>
    </submittedName>
</protein>
<dbReference type="Proteomes" id="UP001066276">
    <property type="component" value="Chromosome 8"/>
</dbReference>
<organism evidence="2 3">
    <name type="scientific">Pleurodeles waltl</name>
    <name type="common">Iberian ribbed newt</name>
    <dbReference type="NCBI Taxonomy" id="8319"/>
    <lineage>
        <taxon>Eukaryota</taxon>
        <taxon>Metazoa</taxon>
        <taxon>Chordata</taxon>
        <taxon>Craniata</taxon>
        <taxon>Vertebrata</taxon>
        <taxon>Euteleostomi</taxon>
        <taxon>Amphibia</taxon>
        <taxon>Batrachia</taxon>
        <taxon>Caudata</taxon>
        <taxon>Salamandroidea</taxon>
        <taxon>Salamandridae</taxon>
        <taxon>Pleurodelinae</taxon>
        <taxon>Pleurodeles</taxon>
    </lineage>
</organism>
<proteinExistence type="predicted"/>
<name>A0AAV7NQD8_PLEWA</name>
<dbReference type="EMBL" id="JANPWB010000012">
    <property type="protein sequence ID" value="KAJ1117277.1"/>
    <property type="molecule type" value="Genomic_DNA"/>
</dbReference>
<evidence type="ECO:0000313" key="3">
    <source>
        <dbReference type="Proteomes" id="UP001066276"/>
    </source>
</evidence>
<feature type="region of interest" description="Disordered" evidence="1">
    <location>
        <begin position="1"/>
        <end position="27"/>
    </location>
</feature>
<comment type="caution">
    <text evidence="2">The sequence shown here is derived from an EMBL/GenBank/DDBJ whole genome shotgun (WGS) entry which is preliminary data.</text>
</comment>
<accession>A0AAV7NQD8</accession>
<reference evidence="2" key="1">
    <citation type="journal article" date="2022" name="bioRxiv">
        <title>Sequencing and chromosome-scale assembly of the giantPleurodeles waltlgenome.</title>
        <authorList>
            <person name="Brown T."/>
            <person name="Elewa A."/>
            <person name="Iarovenko S."/>
            <person name="Subramanian E."/>
            <person name="Araus A.J."/>
            <person name="Petzold A."/>
            <person name="Susuki M."/>
            <person name="Suzuki K.-i.T."/>
            <person name="Hayashi T."/>
            <person name="Toyoda A."/>
            <person name="Oliveira C."/>
            <person name="Osipova E."/>
            <person name="Leigh N.D."/>
            <person name="Simon A."/>
            <person name="Yun M.H."/>
        </authorList>
    </citation>
    <scope>NUCLEOTIDE SEQUENCE</scope>
    <source>
        <strain evidence="2">20211129_DDA</strain>
        <tissue evidence="2">Liver</tissue>
    </source>
</reference>
<gene>
    <name evidence="2" type="ORF">NDU88_005477</name>
</gene>
<sequence>MTEAPPTGWRCFQAHSDSSGKAAVGKPGPAVSRRFCPGWANPPGQRCKQGCPGDSDPLTVSLFLAVFTARKRLATVKSATGATAPVAPPQLRRLHSEPTPVLRPPFPLGRPALTWLAPAGPAGMSEWGKRYFGCMAAKCRFPPGGQLPPPARVRIRALVFFSKIFFSGTNLPVQSGRVVVEASRLELLRRVGPSMELFYKSCPNFSKLLGLLPDVLLRFFWGPQLNPRVQKF</sequence>
<keyword evidence="3" id="KW-1185">Reference proteome</keyword>
<evidence type="ECO:0000256" key="1">
    <source>
        <dbReference type="SAM" id="MobiDB-lite"/>
    </source>
</evidence>
<evidence type="ECO:0000313" key="2">
    <source>
        <dbReference type="EMBL" id="KAJ1117277.1"/>
    </source>
</evidence>